<name>A0A7I9VU67_9BACT</name>
<keyword evidence="1" id="KW-0732">Signal</keyword>
<evidence type="ECO:0008006" key="4">
    <source>
        <dbReference type="Google" id="ProtNLM"/>
    </source>
</evidence>
<sequence length="330" mass="33065">MRRVGTAVNMLQFRAVRSGFVGVLLAAALACRGERAAPAAPEVALFSTVGDAPAAALSAAAARAGVARVRRVAAAADADVLWLGDPTEAVEAEALLLPGAVALPEGVDSRFGDPRGRWAPLCARALVLVVAPGAALPLDPVNVRDAADPRLAARVAVGPPGAPGLATPLAALGVTYGEASLRRFLALLARNRTRVAESERAARALVASGEAAVALLGSEEAAAGAASAAALEVVVPDQQGRGAVVLPTAVAVAQRAAGGAAAARLATWLVGAEAEALLAARAPGFMPLRAGVPVPVGVRPAGNVVALPLDWDRLAAEKRRLAPLLAAWPP</sequence>
<evidence type="ECO:0000256" key="1">
    <source>
        <dbReference type="ARBA" id="ARBA00022729"/>
    </source>
</evidence>
<protein>
    <recommendedName>
        <fullName evidence="4">Extracellular solute-binding protein</fullName>
    </recommendedName>
</protein>
<proteinExistence type="predicted"/>
<accession>A0A7I9VU67</accession>
<evidence type="ECO:0000313" key="3">
    <source>
        <dbReference type="Proteomes" id="UP000503640"/>
    </source>
</evidence>
<dbReference type="PANTHER" id="PTHR30006:SF24">
    <property type="entry name" value="SLL0237 PROTEIN"/>
    <property type="match status" value="1"/>
</dbReference>
<comment type="caution">
    <text evidence="2">The sequence shown here is derived from an EMBL/GenBank/DDBJ whole genome shotgun (WGS) entry which is preliminary data.</text>
</comment>
<evidence type="ECO:0000313" key="2">
    <source>
        <dbReference type="EMBL" id="GEJ59507.1"/>
    </source>
</evidence>
<dbReference type="PROSITE" id="PS51257">
    <property type="entry name" value="PROKAR_LIPOPROTEIN"/>
    <property type="match status" value="1"/>
</dbReference>
<dbReference type="Gene3D" id="3.40.190.10">
    <property type="entry name" value="Periplasmic binding protein-like II"/>
    <property type="match status" value="2"/>
</dbReference>
<dbReference type="SUPFAM" id="SSF53850">
    <property type="entry name" value="Periplasmic binding protein-like II"/>
    <property type="match status" value="1"/>
</dbReference>
<dbReference type="Proteomes" id="UP000503640">
    <property type="component" value="Unassembled WGS sequence"/>
</dbReference>
<dbReference type="AlphaFoldDB" id="A0A7I9VU67"/>
<dbReference type="PANTHER" id="PTHR30006">
    <property type="entry name" value="THIAMINE-BINDING PERIPLASMIC PROTEIN-RELATED"/>
    <property type="match status" value="1"/>
</dbReference>
<keyword evidence="3" id="KW-1185">Reference proteome</keyword>
<gene>
    <name evidence="2" type="ORF">AMYX_42480</name>
</gene>
<organism evidence="2 3">
    <name type="scientific">Anaeromyxobacter diazotrophicus</name>
    <dbReference type="NCBI Taxonomy" id="2590199"/>
    <lineage>
        <taxon>Bacteria</taxon>
        <taxon>Pseudomonadati</taxon>
        <taxon>Myxococcota</taxon>
        <taxon>Myxococcia</taxon>
        <taxon>Myxococcales</taxon>
        <taxon>Cystobacterineae</taxon>
        <taxon>Anaeromyxobacteraceae</taxon>
        <taxon>Anaeromyxobacter</taxon>
    </lineage>
</organism>
<dbReference type="EMBL" id="BJTG01000016">
    <property type="protein sequence ID" value="GEJ59507.1"/>
    <property type="molecule type" value="Genomic_DNA"/>
</dbReference>
<reference evidence="3" key="1">
    <citation type="journal article" date="2020" name="Appl. Environ. Microbiol.">
        <title>Diazotrophic Anaeromyxobacter Isolates from Soils.</title>
        <authorList>
            <person name="Masuda Y."/>
            <person name="Yamanaka H."/>
            <person name="Xu Z.X."/>
            <person name="Shiratori Y."/>
            <person name="Aono T."/>
            <person name="Amachi S."/>
            <person name="Senoo K."/>
            <person name="Itoh H."/>
        </authorList>
    </citation>
    <scope>NUCLEOTIDE SEQUENCE [LARGE SCALE GENOMIC DNA]</scope>
    <source>
        <strain evidence="3">R267</strain>
    </source>
</reference>